<dbReference type="KEGG" id="csx:CSING_08570"/>
<dbReference type="OrthoDB" id="163636at2"/>
<dbReference type="InterPro" id="IPR012675">
    <property type="entry name" value="Beta-grasp_dom_sf"/>
</dbReference>
<evidence type="ECO:0000313" key="2">
    <source>
        <dbReference type="Proteomes" id="UP000031890"/>
    </source>
</evidence>
<dbReference type="PANTHER" id="PTHR34472:SF1">
    <property type="entry name" value="SULFUR CARRIER PROTEIN THIS"/>
    <property type="match status" value="1"/>
</dbReference>
<reference evidence="1 2" key="1">
    <citation type="journal article" date="2015" name="Genome Announc.">
        <title>Complete Genome Sequence and Annotation of Corynebacterium singulare DSM 44357, Isolated from a Human Semen Specimen.</title>
        <authorList>
            <person name="Merten M."/>
            <person name="Brinkrolf K."/>
            <person name="Albersmeier A."/>
            <person name="Kutter Y."/>
            <person name="Ruckert C."/>
            <person name="Tauch A."/>
        </authorList>
    </citation>
    <scope>NUCLEOTIDE SEQUENCE [LARGE SCALE GENOMIC DNA]</scope>
    <source>
        <strain evidence="1">IBS B52218</strain>
    </source>
</reference>
<dbReference type="PANTHER" id="PTHR34472">
    <property type="entry name" value="SULFUR CARRIER PROTEIN THIS"/>
    <property type="match status" value="1"/>
</dbReference>
<organism evidence="1 2">
    <name type="scientific">Corynebacterium singulare</name>
    <dbReference type="NCBI Taxonomy" id="161899"/>
    <lineage>
        <taxon>Bacteria</taxon>
        <taxon>Bacillati</taxon>
        <taxon>Actinomycetota</taxon>
        <taxon>Actinomycetes</taxon>
        <taxon>Mycobacteriales</taxon>
        <taxon>Corynebacteriaceae</taxon>
        <taxon>Corynebacterium</taxon>
    </lineage>
</organism>
<dbReference type="InterPro" id="IPR016155">
    <property type="entry name" value="Mopterin_synth/thiamin_S_b"/>
</dbReference>
<dbReference type="CDD" id="cd00565">
    <property type="entry name" value="Ubl_ThiS"/>
    <property type="match status" value="1"/>
</dbReference>
<dbReference type="AlphaFoldDB" id="A0A0B6EWM8"/>
<dbReference type="Proteomes" id="UP000031890">
    <property type="component" value="Chromosome"/>
</dbReference>
<dbReference type="Gene3D" id="3.10.20.30">
    <property type="match status" value="1"/>
</dbReference>
<dbReference type="STRING" id="161899.CSING_08570"/>
<gene>
    <name evidence="1" type="ORF">CSING_08570</name>
</gene>
<name>A0A0B6EWM8_9CORY</name>
<dbReference type="RefSeq" id="WP_042531390.1">
    <property type="nucleotide sequence ID" value="NZ_CP010827.1"/>
</dbReference>
<dbReference type="SUPFAM" id="SSF54285">
    <property type="entry name" value="MoaD/ThiS"/>
    <property type="match status" value="1"/>
</dbReference>
<evidence type="ECO:0000313" key="1">
    <source>
        <dbReference type="EMBL" id="AJI79233.1"/>
    </source>
</evidence>
<dbReference type="Pfam" id="PF02597">
    <property type="entry name" value="ThiS"/>
    <property type="match status" value="1"/>
</dbReference>
<proteinExistence type="predicted"/>
<sequence>MILTLNGQPYDTSASTVAELLDEKGIAVDGTAVALAEQVVPRSRWEATELMEGAVVEILTAVQGG</sequence>
<dbReference type="InterPro" id="IPR003749">
    <property type="entry name" value="ThiS/MoaD-like"/>
</dbReference>
<accession>A0A0B6EWM8</accession>
<dbReference type="EMBL" id="CP010827">
    <property type="protein sequence ID" value="AJI79233.1"/>
    <property type="molecule type" value="Genomic_DNA"/>
</dbReference>
<dbReference type="NCBIfam" id="TIGR01683">
    <property type="entry name" value="thiS"/>
    <property type="match status" value="1"/>
</dbReference>
<dbReference type="HOGENOM" id="CLU_174611_2_2_11"/>
<protein>
    <submittedName>
        <fullName evidence="1">Thiamine biosynthesis protein ThiS</fullName>
    </submittedName>
</protein>
<dbReference type="InterPro" id="IPR010035">
    <property type="entry name" value="Thi_S"/>
</dbReference>